<dbReference type="GO" id="GO:0003724">
    <property type="term" value="F:RNA helicase activity"/>
    <property type="evidence" value="ECO:0007669"/>
    <property type="project" value="InterPro"/>
</dbReference>
<dbReference type="GO" id="GO:0003723">
    <property type="term" value="F:RNA binding"/>
    <property type="evidence" value="ECO:0007669"/>
    <property type="project" value="InterPro"/>
</dbReference>
<proteinExistence type="predicted"/>
<evidence type="ECO:0000313" key="2">
    <source>
        <dbReference type="EMBL" id="KKN68014.1"/>
    </source>
</evidence>
<evidence type="ECO:0000259" key="1">
    <source>
        <dbReference type="Pfam" id="PF00910"/>
    </source>
</evidence>
<organism evidence="2">
    <name type="scientific">marine sediment metagenome</name>
    <dbReference type="NCBI Taxonomy" id="412755"/>
    <lineage>
        <taxon>unclassified sequences</taxon>
        <taxon>metagenomes</taxon>
        <taxon>ecological metagenomes</taxon>
    </lineage>
</organism>
<protein>
    <recommendedName>
        <fullName evidence="1">Helicase superfamily 3 single-stranded DNA/RNA virus domain-containing protein</fullName>
    </recommendedName>
</protein>
<dbReference type="InterPro" id="IPR036388">
    <property type="entry name" value="WH-like_DNA-bd_sf"/>
</dbReference>
<dbReference type="Pfam" id="PF00910">
    <property type="entry name" value="RNA_helicase"/>
    <property type="match status" value="1"/>
</dbReference>
<sequence>MYIENIRQNADGTYSPHFSTVEMTVLTHLQGRGSASIVPDISIAIGVSRGRVHKALRALMQAELVKGAVNKRPFLFSAISADEVPSMVDAEGEDSIEFEAEEAIENNGRIEHPKFQRLHQYIEGGVTRIWITGDAGLGKTTAVKMICADLGWKLFILTPVDDKYELFGSFDANGVYHETELYRWATYEGKAVLLMDEIDGNDPGALVSMNAVLANGVAVFPMGQVEIADDKIVIATANTTGEGATMQYSARQAQDGALIDRFEIKYHWGLHEPTERAIALAKTPGSEQSVKASWKIRKNLERYGVETTWGPRRTYALCRAVSCGVPVREAAYDVGLSCFSDFDQNHALEGVN</sequence>
<feature type="domain" description="Helicase superfamily 3 single-stranded DNA/RNA virus" evidence="1">
    <location>
        <begin position="129"/>
        <end position="239"/>
    </location>
</feature>
<dbReference type="SUPFAM" id="SSF52540">
    <property type="entry name" value="P-loop containing nucleoside triphosphate hydrolases"/>
    <property type="match status" value="1"/>
</dbReference>
<reference evidence="2" key="1">
    <citation type="journal article" date="2015" name="Nature">
        <title>Complex archaea that bridge the gap between prokaryotes and eukaryotes.</title>
        <authorList>
            <person name="Spang A."/>
            <person name="Saw J.H."/>
            <person name="Jorgensen S.L."/>
            <person name="Zaremba-Niedzwiedzka K."/>
            <person name="Martijn J."/>
            <person name="Lind A.E."/>
            <person name="van Eijk R."/>
            <person name="Schleper C."/>
            <person name="Guy L."/>
            <person name="Ettema T.J."/>
        </authorList>
    </citation>
    <scope>NUCLEOTIDE SEQUENCE</scope>
</reference>
<dbReference type="AlphaFoldDB" id="A0A0F9SLT2"/>
<comment type="caution">
    <text evidence="2">The sequence shown here is derived from an EMBL/GenBank/DDBJ whole genome shotgun (WGS) entry which is preliminary data.</text>
</comment>
<dbReference type="InterPro" id="IPR000605">
    <property type="entry name" value="Helicase_SF3_ssDNA/RNA_vir"/>
</dbReference>
<dbReference type="InterPro" id="IPR027417">
    <property type="entry name" value="P-loop_NTPase"/>
</dbReference>
<accession>A0A0F9SLT2</accession>
<gene>
    <name evidence="2" type="ORF">LCGC14_0455700</name>
</gene>
<name>A0A0F9SLT2_9ZZZZ</name>
<dbReference type="EMBL" id="LAZR01000460">
    <property type="protein sequence ID" value="KKN68014.1"/>
    <property type="molecule type" value="Genomic_DNA"/>
</dbReference>
<dbReference type="Gene3D" id="3.40.50.300">
    <property type="entry name" value="P-loop containing nucleotide triphosphate hydrolases"/>
    <property type="match status" value="1"/>
</dbReference>
<dbReference type="Gene3D" id="1.10.10.10">
    <property type="entry name" value="Winged helix-like DNA-binding domain superfamily/Winged helix DNA-binding domain"/>
    <property type="match status" value="1"/>
</dbReference>